<dbReference type="Gene3D" id="1.10.260.40">
    <property type="entry name" value="lambda repressor-like DNA-binding domains"/>
    <property type="match status" value="1"/>
</dbReference>
<evidence type="ECO:0000256" key="1">
    <source>
        <dbReference type="ARBA" id="ARBA00023125"/>
    </source>
</evidence>
<name>A0A842EUP9_9LIST</name>
<dbReference type="Proteomes" id="UP000550367">
    <property type="component" value="Unassembled WGS sequence"/>
</dbReference>
<comment type="caution">
    <text evidence="3">The sequence shown here is derived from an EMBL/GenBank/DDBJ whole genome shotgun (WGS) entry which is preliminary data.</text>
</comment>
<sequence length="74" mass="8777">MKKENQTSFDNHIYFYRKRTKISQQELANKVGVSRQTITQLEKNRYNPSLLIAYNIAKIFQVSIEDVFIFTSDD</sequence>
<dbReference type="GO" id="GO:0003677">
    <property type="term" value="F:DNA binding"/>
    <property type="evidence" value="ECO:0007669"/>
    <property type="project" value="UniProtKB-KW"/>
</dbReference>
<evidence type="ECO:0000313" key="4">
    <source>
        <dbReference type="Proteomes" id="UP000550367"/>
    </source>
</evidence>
<keyword evidence="1" id="KW-0238">DNA-binding</keyword>
<dbReference type="PROSITE" id="PS50943">
    <property type="entry name" value="HTH_CROC1"/>
    <property type="match status" value="1"/>
</dbReference>
<proteinExistence type="predicted"/>
<dbReference type="EMBL" id="JAARYY010000001">
    <property type="protein sequence ID" value="MBC2242860.1"/>
    <property type="molecule type" value="Genomic_DNA"/>
</dbReference>
<evidence type="ECO:0000259" key="2">
    <source>
        <dbReference type="PROSITE" id="PS50943"/>
    </source>
</evidence>
<dbReference type="SUPFAM" id="SSF47413">
    <property type="entry name" value="lambda repressor-like DNA-binding domains"/>
    <property type="match status" value="1"/>
</dbReference>
<feature type="domain" description="HTH cro/C1-type" evidence="2">
    <location>
        <begin position="13"/>
        <end position="67"/>
    </location>
</feature>
<dbReference type="Pfam" id="PF01381">
    <property type="entry name" value="HTH_3"/>
    <property type="match status" value="1"/>
</dbReference>
<dbReference type="SMART" id="SM00530">
    <property type="entry name" value="HTH_XRE"/>
    <property type="match status" value="1"/>
</dbReference>
<dbReference type="InterPro" id="IPR001387">
    <property type="entry name" value="Cro/C1-type_HTH"/>
</dbReference>
<organism evidence="3 4">
    <name type="scientific">Listeria booriae</name>
    <dbReference type="NCBI Taxonomy" id="1552123"/>
    <lineage>
        <taxon>Bacteria</taxon>
        <taxon>Bacillati</taxon>
        <taxon>Bacillota</taxon>
        <taxon>Bacilli</taxon>
        <taxon>Bacillales</taxon>
        <taxon>Listeriaceae</taxon>
        <taxon>Listeria</taxon>
    </lineage>
</organism>
<gene>
    <name evidence="3" type="ORF">HCB25_02205</name>
</gene>
<dbReference type="RefSeq" id="WP_185551299.1">
    <property type="nucleotide sequence ID" value="NZ_JAARYY010000001.1"/>
</dbReference>
<dbReference type="CDD" id="cd00093">
    <property type="entry name" value="HTH_XRE"/>
    <property type="match status" value="1"/>
</dbReference>
<dbReference type="PANTHER" id="PTHR46558">
    <property type="entry name" value="TRACRIPTIONAL REGULATORY PROTEIN-RELATED-RELATED"/>
    <property type="match status" value="1"/>
</dbReference>
<evidence type="ECO:0000313" key="3">
    <source>
        <dbReference type="EMBL" id="MBC2242860.1"/>
    </source>
</evidence>
<dbReference type="InterPro" id="IPR010982">
    <property type="entry name" value="Lambda_DNA-bd_dom_sf"/>
</dbReference>
<dbReference type="PANTHER" id="PTHR46558:SF4">
    <property type="entry name" value="DNA-BIDING PHAGE PROTEIN"/>
    <property type="match status" value="1"/>
</dbReference>
<reference evidence="3 4" key="1">
    <citation type="submission" date="2020-03" db="EMBL/GenBank/DDBJ databases">
        <title>Soil Listeria distribution.</title>
        <authorList>
            <person name="Liao J."/>
            <person name="Wiedmann M."/>
        </authorList>
    </citation>
    <scope>NUCLEOTIDE SEQUENCE [LARGE SCALE GENOMIC DNA]</scope>
    <source>
        <strain evidence="3 4">FSL L7-0153</strain>
    </source>
</reference>
<protein>
    <submittedName>
        <fullName evidence="3">Helix-turn-helix transcriptional regulator</fullName>
    </submittedName>
</protein>
<dbReference type="AlphaFoldDB" id="A0A842EUP9"/>
<accession>A0A842EUP9</accession>